<name>A0A1M6TQ06_9ACTN</name>
<dbReference type="InterPro" id="IPR014710">
    <property type="entry name" value="RmlC-like_jellyroll"/>
</dbReference>
<dbReference type="STRING" id="758803.SAMN05421803_12452"/>
<dbReference type="Gene3D" id="2.60.120.10">
    <property type="entry name" value="Jelly Rolls"/>
    <property type="match status" value="1"/>
</dbReference>
<dbReference type="CDD" id="cd00038">
    <property type="entry name" value="CAP_ED"/>
    <property type="match status" value="1"/>
</dbReference>
<dbReference type="RefSeq" id="WP_084737907.1">
    <property type="nucleotide sequence ID" value="NZ_FQZK01000024.1"/>
</dbReference>
<keyword evidence="1" id="KW-0285">Flavoprotein</keyword>
<dbReference type="AlphaFoldDB" id="A0A1M6TQ06"/>
<dbReference type="Pfam" id="PF07992">
    <property type="entry name" value="Pyr_redox_2"/>
    <property type="match status" value="1"/>
</dbReference>
<dbReference type="PRINTS" id="PR00469">
    <property type="entry name" value="PNDRDTASEII"/>
</dbReference>
<dbReference type="PANTHER" id="PTHR48105">
    <property type="entry name" value="THIOREDOXIN REDUCTASE 1-RELATED-RELATED"/>
    <property type="match status" value="1"/>
</dbReference>
<dbReference type="InterPro" id="IPR000595">
    <property type="entry name" value="cNMP-bd_dom"/>
</dbReference>
<accession>A0A1M6TQ06</accession>
<gene>
    <name evidence="5" type="ORF">SAMN05421803_12452</name>
</gene>
<dbReference type="InterPro" id="IPR018490">
    <property type="entry name" value="cNMP-bd_dom_sf"/>
</dbReference>
<feature type="domain" description="Cyclic nucleotide-binding" evidence="4">
    <location>
        <begin position="13"/>
        <end position="134"/>
    </location>
</feature>
<dbReference type="GO" id="GO:0004791">
    <property type="term" value="F:thioredoxin-disulfide reductase (NADPH) activity"/>
    <property type="evidence" value="ECO:0007669"/>
    <property type="project" value="UniProtKB-EC"/>
</dbReference>
<proteinExistence type="predicted"/>
<organism evidence="5 6">
    <name type="scientific">Nocardiopsis flavescens</name>
    <dbReference type="NCBI Taxonomy" id="758803"/>
    <lineage>
        <taxon>Bacteria</taxon>
        <taxon>Bacillati</taxon>
        <taxon>Actinomycetota</taxon>
        <taxon>Actinomycetes</taxon>
        <taxon>Streptosporangiales</taxon>
        <taxon>Nocardiopsidaceae</taxon>
        <taxon>Nocardiopsis</taxon>
    </lineage>
</organism>
<reference evidence="5 6" key="1">
    <citation type="submission" date="2016-11" db="EMBL/GenBank/DDBJ databases">
        <authorList>
            <person name="Jaros S."/>
            <person name="Januszkiewicz K."/>
            <person name="Wedrychowicz H."/>
        </authorList>
    </citation>
    <scope>NUCLEOTIDE SEQUENCE [LARGE SCALE GENOMIC DNA]</scope>
    <source>
        <strain evidence="5 6">CGMCC 4.5723</strain>
    </source>
</reference>
<keyword evidence="2" id="KW-0560">Oxidoreductase</keyword>
<dbReference type="InterPro" id="IPR050097">
    <property type="entry name" value="Ferredoxin-NADP_redctase_2"/>
</dbReference>
<comment type="catalytic activity">
    <reaction evidence="3">
        <text>[thioredoxin]-dithiol + NADP(+) = [thioredoxin]-disulfide + NADPH + H(+)</text>
        <dbReference type="Rhea" id="RHEA:20345"/>
        <dbReference type="Rhea" id="RHEA-COMP:10698"/>
        <dbReference type="Rhea" id="RHEA-COMP:10700"/>
        <dbReference type="ChEBI" id="CHEBI:15378"/>
        <dbReference type="ChEBI" id="CHEBI:29950"/>
        <dbReference type="ChEBI" id="CHEBI:50058"/>
        <dbReference type="ChEBI" id="CHEBI:57783"/>
        <dbReference type="ChEBI" id="CHEBI:58349"/>
        <dbReference type="EC" id="1.8.1.9"/>
    </reaction>
</comment>
<sequence>MGWSAHEGTMERLRPRLDFARFDRLRSYGVEQEVAAGDVLTRSGDFEHDLVVLDEAHVEIVREASFDRPEEVVMTMGPGDFLGEVNLLGNYMAFVTVRVVAPGRVHRLSKDRFRTMMAEEVELSDIVLEALLVRREYLHEVVRPVDVVGHHMSSATLALRTYAARVRLPYAWHDADSPDGRRLLDTVGLRGDDLPAVVFAGQVTRNVTPGILAERIGKAYRPSCKDVDLVVVGAGPAGLAAGLYGASEGLNTVVLDALGAGGQAASSSRIENYPGFPHGIAGEELTRLSSIQALKFGAEMYMPCRVERLDTTGPDPVLYLADGSRIDTRAVVVASGARYRTLPLEGWADFEESGCIFYAATELEVRSCSRHPVTVVGGANSAGQAALYLAGRGSRVDLVVRGPDLSAKMSEYLVARLHDHPDVTVHTGTEVTGLKGDRKLAEVVLTDRRTGREAARPTSGLFCFIGASPATGWLDGVTRDRSGFVCTDSSLAEPGLGPVWEKLGRGPLPFETSAPSVFAVGDTRTGSIKRVAAAMGEGASAIASVHAALAERRHRTV</sequence>
<dbReference type="SUPFAM" id="SSF51206">
    <property type="entry name" value="cAMP-binding domain-like"/>
    <property type="match status" value="1"/>
</dbReference>
<evidence type="ECO:0000313" key="5">
    <source>
        <dbReference type="EMBL" id="SHK59065.1"/>
    </source>
</evidence>
<evidence type="ECO:0000256" key="1">
    <source>
        <dbReference type="ARBA" id="ARBA00022630"/>
    </source>
</evidence>
<dbReference type="Gene3D" id="3.50.50.60">
    <property type="entry name" value="FAD/NAD(P)-binding domain"/>
    <property type="match status" value="2"/>
</dbReference>
<keyword evidence="6" id="KW-1185">Reference proteome</keyword>
<protein>
    <submittedName>
        <fullName evidence="5">Thioredoxin reductase (NADPH)</fullName>
    </submittedName>
</protein>
<dbReference type="InterPro" id="IPR023753">
    <property type="entry name" value="FAD/NAD-binding_dom"/>
</dbReference>
<evidence type="ECO:0000256" key="2">
    <source>
        <dbReference type="ARBA" id="ARBA00023002"/>
    </source>
</evidence>
<dbReference type="InterPro" id="IPR036188">
    <property type="entry name" value="FAD/NAD-bd_sf"/>
</dbReference>
<dbReference type="PROSITE" id="PS50042">
    <property type="entry name" value="CNMP_BINDING_3"/>
    <property type="match status" value="1"/>
</dbReference>
<dbReference type="EMBL" id="FQZK01000024">
    <property type="protein sequence ID" value="SHK59065.1"/>
    <property type="molecule type" value="Genomic_DNA"/>
</dbReference>
<dbReference type="Proteomes" id="UP000184452">
    <property type="component" value="Unassembled WGS sequence"/>
</dbReference>
<dbReference type="SUPFAM" id="SSF51905">
    <property type="entry name" value="FAD/NAD(P)-binding domain"/>
    <property type="match status" value="1"/>
</dbReference>
<evidence type="ECO:0000256" key="3">
    <source>
        <dbReference type="ARBA" id="ARBA00048132"/>
    </source>
</evidence>
<dbReference type="SMART" id="SM00100">
    <property type="entry name" value="cNMP"/>
    <property type="match status" value="1"/>
</dbReference>
<dbReference type="Pfam" id="PF00027">
    <property type="entry name" value="cNMP_binding"/>
    <property type="match status" value="1"/>
</dbReference>
<evidence type="ECO:0000313" key="6">
    <source>
        <dbReference type="Proteomes" id="UP000184452"/>
    </source>
</evidence>
<dbReference type="PRINTS" id="PR00368">
    <property type="entry name" value="FADPNR"/>
</dbReference>
<evidence type="ECO:0000259" key="4">
    <source>
        <dbReference type="PROSITE" id="PS50042"/>
    </source>
</evidence>